<reference evidence="3" key="1">
    <citation type="submission" date="2021-01" db="EMBL/GenBank/DDBJ databases">
        <authorList>
            <person name="Corre E."/>
            <person name="Pelletier E."/>
            <person name="Niang G."/>
            <person name="Scheremetjew M."/>
            <person name="Finn R."/>
            <person name="Kale V."/>
            <person name="Holt S."/>
            <person name="Cochrane G."/>
            <person name="Meng A."/>
            <person name="Brown T."/>
            <person name="Cohen L."/>
        </authorList>
    </citation>
    <scope>NUCLEOTIDE SEQUENCE</scope>
    <source>
        <strain evidence="3">MM31A-1</strain>
    </source>
</reference>
<feature type="region of interest" description="Disordered" evidence="1">
    <location>
        <begin position="296"/>
        <end position="324"/>
    </location>
</feature>
<organism evidence="3">
    <name type="scientific">Chaetoceros debilis</name>
    <dbReference type="NCBI Taxonomy" id="122233"/>
    <lineage>
        <taxon>Eukaryota</taxon>
        <taxon>Sar</taxon>
        <taxon>Stramenopiles</taxon>
        <taxon>Ochrophyta</taxon>
        <taxon>Bacillariophyta</taxon>
        <taxon>Coscinodiscophyceae</taxon>
        <taxon>Chaetocerotophycidae</taxon>
        <taxon>Chaetocerotales</taxon>
        <taxon>Chaetocerotaceae</taxon>
        <taxon>Chaetoceros</taxon>
    </lineage>
</organism>
<proteinExistence type="predicted"/>
<protein>
    <submittedName>
        <fullName evidence="3">Uncharacterized protein</fullName>
    </submittedName>
</protein>
<gene>
    <name evidence="3" type="ORF">CDEB00056_LOCUS7933</name>
</gene>
<feature type="compositionally biased region" description="Basic and acidic residues" evidence="1">
    <location>
        <begin position="145"/>
        <end position="159"/>
    </location>
</feature>
<dbReference type="EMBL" id="HBIO01010245">
    <property type="protein sequence ID" value="CAE0463092.1"/>
    <property type="molecule type" value="Transcribed_RNA"/>
</dbReference>
<feature type="compositionally biased region" description="Acidic residues" evidence="1">
    <location>
        <begin position="129"/>
        <end position="144"/>
    </location>
</feature>
<feature type="region of interest" description="Disordered" evidence="1">
    <location>
        <begin position="94"/>
        <end position="180"/>
    </location>
</feature>
<accession>A0A7S3V7T9</accession>
<feature type="compositionally biased region" description="Polar residues" evidence="1">
    <location>
        <begin position="160"/>
        <end position="180"/>
    </location>
</feature>
<name>A0A7S3V7T9_9STRA</name>
<evidence type="ECO:0000256" key="1">
    <source>
        <dbReference type="SAM" id="MobiDB-lite"/>
    </source>
</evidence>
<dbReference type="AlphaFoldDB" id="A0A7S3V7T9"/>
<feature type="region of interest" description="Disordered" evidence="1">
    <location>
        <begin position="1"/>
        <end position="33"/>
    </location>
</feature>
<feature type="transmembrane region" description="Helical" evidence="2">
    <location>
        <begin position="53"/>
        <end position="77"/>
    </location>
</feature>
<keyword evidence="2" id="KW-0812">Transmembrane</keyword>
<evidence type="ECO:0000256" key="2">
    <source>
        <dbReference type="SAM" id="Phobius"/>
    </source>
</evidence>
<sequence>MMQRRQPKQSSKPSGLSSPKASSLPLHSGSRRVNVNKKLQIHKKNAPKKNSTLVGLLAKFIIILFLCIAATGIFIAINRGGVNDVDVSVGGNESAQKHTVDTTNSGSRVSLGKPAKPEPMTADTGDGNAVEEEDSGEGEEENITDDGKIDSNADVRDNAKVNSPNDVQVSQGASKRTRTTAEANAYMSSQQSRSIDGEIALKKNLNQVYNLQKKGSKEDLSPIATRWLGEQDENGNEIKYWLPKSSTSDEAIKRWKIEINILKEKAIMRDIKDFPILHPGAANSGAYSNVAISKAKPQDKPSKYDNANQQEQIEYPSPAKTSTRPIIKPTFGSHRENVDAVFALAEGYDLKIYLLFIESLLQTGFDGDLVVSVSSLSELKPGVEEYLKSHSKTEDEKGLNVVAYTVTWTCYESDGVTVAKGASEGVRKCEMVGMYGTETDETVVKDPREARPVATARFELYWAWSLHYDPQRWIMLIDSRDTYFQSNPFTMITRGETKSSDGLLYFFEENSEVAKIKDSKFNSRWLNEAYGNEAVQPFFDKPIICSGSTMGEQVAIESYLRGMVAQFDNTKCKLKGCDQGFHNYLYYSGGLSNVKGIREVVMSEQGKGIINNLGVLRSKPLSEWGLLDENTTKVLNWDKSVSAVAHQFDRDDELNKHLKGVRKQFLNNYWAKKS</sequence>
<keyword evidence="2" id="KW-0472">Membrane</keyword>
<feature type="compositionally biased region" description="Polar residues" evidence="1">
    <location>
        <begin position="8"/>
        <end position="21"/>
    </location>
</feature>
<evidence type="ECO:0000313" key="3">
    <source>
        <dbReference type="EMBL" id="CAE0463092.1"/>
    </source>
</evidence>
<keyword evidence="2" id="KW-1133">Transmembrane helix</keyword>